<dbReference type="PANTHER" id="PTHR22595">
    <property type="entry name" value="CHITINASE-RELATED"/>
    <property type="match status" value="1"/>
</dbReference>
<dbReference type="Pfam" id="PF00182">
    <property type="entry name" value="Glyco_hydro_19"/>
    <property type="match status" value="1"/>
</dbReference>
<sequence>MYISAVTILCLLGGAGQVISYPHNNKGILERRNADRLDLGTDRMYYDASQYRKRFDLFAWFRKKPKNSGTKDDKSDAQRGAKINISGLQLVPGPFADQPGQRAKKREYIIHKKRSKNTITLEKRLDIIDWVRAKIMPGRYGAKKTATGSFSPRITMTNTASSTVKAAQRAVTNIQLSTKNAGGSSNSAPAGAGASATQNKGVFGVDCDKFYSAVTAGGYKKPTSAQCDAFLKGIQKGGISSAREVAMFLTHIMIESVGLSAKSEHRCESTDCKKFYSTPNDLPGKVYFGRGYIQLTWEYNYRQASMDLYGDDRLSKNPETVATNEQVAWDVSFWFWKNIVRVDPGVQAGKFGASTNKINGALECRGEHTDKAKKRFQLYTKMLAIIDPSSKADEHGCYN</sequence>
<dbReference type="EMBL" id="LSSK01000608">
    <property type="protein sequence ID" value="OMH82722.1"/>
    <property type="molecule type" value="Genomic_DNA"/>
</dbReference>
<evidence type="ECO:0000313" key="5">
    <source>
        <dbReference type="EMBL" id="OMH82722.1"/>
    </source>
</evidence>
<organism evidence="5 6">
    <name type="scientific">Zancudomyces culisetae</name>
    <name type="common">Gut fungus</name>
    <name type="synonym">Smittium culisetae</name>
    <dbReference type="NCBI Taxonomy" id="1213189"/>
    <lineage>
        <taxon>Eukaryota</taxon>
        <taxon>Fungi</taxon>
        <taxon>Fungi incertae sedis</taxon>
        <taxon>Zoopagomycota</taxon>
        <taxon>Kickxellomycotina</taxon>
        <taxon>Harpellomycetes</taxon>
        <taxon>Harpellales</taxon>
        <taxon>Legeriomycetaceae</taxon>
        <taxon>Zancudomyces</taxon>
    </lineage>
</organism>
<feature type="chain" id="PRO_5013000573" evidence="3">
    <location>
        <begin position="21"/>
        <end position="399"/>
    </location>
</feature>
<evidence type="ECO:0000256" key="1">
    <source>
        <dbReference type="ARBA" id="ARBA00022821"/>
    </source>
</evidence>
<reference evidence="6" key="1">
    <citation type="submission" date="2017-01" db="EMBL/GenBank/DDBJ databases">
        <authorList>
            <person name="Wang Y."/>
            <person name="White M."/>
            <person name="Kvist S."/>
            <person name="Moncalvo J.-M."/>
        </authorList>
    </citation>
    <scope>NUCLEOTIDE SEQUENCE [LARGE SCALE GENOMIC DNA]</scope>
    <source>
        <strain evidence="6">COL-18-3</strain>
    </source>
</reference>
<accession>A0A1R1PPB6</accession>
<evidence type="ECO:0000256" key="3">
    <source>
        <dbReference type="SAM" id="SignalP"/>
    </source>
</evidence>
<dbReference type="GO" id="GO:0004568">
    <property type="term" value="F:chitinase activity"/>
    <property type="evidence" value="ECO:0007669"/>
    <property type="project" value="InterPro"/>
</dbReference>
<dbReference type="OrthoDB" id="5985073at2759"/>
<feature type="signal peptide" evidence="3">
    <location>
        <begin position="1"/>
        <end position="20"/>
    </location>
</feature>
<dbReference type="Proteomes" id="UP000188320">
    <property type="component" value="Unassembled WGS sequence"/>
</dbReference>
<dbReference type="InterPro" id="IPR000726">
    <property type="entry name" value="Glyco_hydro_19_cat"/>
</dbReference>
<dbReference type="Gene3D" id="1.10.530.10">
    <property type="match status" value="1"/>
</dbReference>
<dbReference type="GO" id="GO:0016998">
    <property type="term" value="P:cell wall macromolecule catabolic process"/>
    <property type="evidence" value="ECO:0007669"/>
    <property type="project" value="InterPro"/>
</dbReference>
<dbReference type="PANTHER" id="PTHR22595:SF79">
    <property type="entry name" value="CHITINASE 12"/>
    <property type="match status" value="1"/>
</dbReference>
<proteinExistence type="predicted"/>
<name>A0A1R1PPB6_ZANCU</name>
<evidence type="ECO:0000259" key="4">
    <source>
        <dbReference type="Pfam" id="PF00182"/>
    </source>
</evidence>
<dbReference type="CDD" id="cd00325">
    <property type="entry name" value="chitinase_GH19"/>
    <property type="match status" value="1"/>
</dbReference>
<dbReference type="GO" id="GO:0006952">
    <property type="term" value="P:defense response"/>
    <property type="evidence" value="ECO:0007669"/>
    <property type="project" value="UniProtKB-KW"/>
</dbReference>
<dbReference type="InterPro" id="IPR023346">
    <property type="entry name" value="Lysozyme-like_dom_sf"/>
</dbReference>
<evidence type="ECO:0000313" key="6">
    <source>
        <dbReference type="Proteomes" id="UP000188320"/>
    </source>
</evidence>
<keyword evidence="1" id="KW-0611">Plant defense</keyword>
<keyword evidence="2" id="KW-1015">Disulfide bond</keyword>
<dbReference type="SUPFAM" id="SSF53955">
    <property type="entry name" value="Lysozyme-like"/>
    <property type="match status" value="1"/>
</dbReference>
<comment type="caution">
    <text evidence="5">The sequence shown here is derived from an EMBL/GenBank/DDBJ whole genome shotgun (WGS) entry which is preliminary data.</text>
</comment>
<dbReference type="GO" id="GO:0006032">
    <property type="term" value="P:chitin catabolic process"/>
    <property type="evidence" value="ECO:0007669"/>
    <property type="project" value="InterPro"/>
</dbReference>
<protein>
    <submittedName>
        <fullName evidence="5">Acidic endochitinase SP2</fullName>
    </submittedName>
</protein>
<keyword evidence="3" id="KW-0732">Signal</keyword>
<feature type="domain" description="Glycoside hydrolase family 19 catalytic" evidence="4">
    <location>
        <begin position="259"/>
        <end position="339"/>
    </location>
</feature>
<gene>
    <name evidence="5" type="ORF">AX774_g3794</name>
</gene>
<evidence type="ECO:0000256" key="2">
    <source>
        <dbReference type="ARBA" id="ARBA00023157"/>
    </source>
</evidence>
<keyword evidence="6" id="KW-1185">Reference proteome</keyword>
<dbReference type="AlphaFoldDB" id="A0A1R1PPB6"/>